<reference evidence="3" key="1">
    <citation type="submission" date="2021-05" db="EMBL/GenBank/DDBJ databases">
        <title>Molecular characterization for Shewanella algae harboring chromosomal blaOXA-55-like strains isolated from clinical and environment sample.</title>
        <authorList>
            <person name="Ohama Y."/>
            <person name="Aoki K."/>
            <person name="Harada S."/>
            <person name="Moriya K."/>
            <person name="Ishii Y."/>
            <person name="Tateda K."/>
        </authorList>
    </citation>
    <scope>NUCLEOTIDE SEQUENCE</scope>
    <source>
        <strain evidence="3">JCM 11563</strain>
    </source>
</reference>
<accession>A0ABQ4PRL5</accession>
<evidence type="ECO:0000256" key="1">
    <source>
        <dbReference type="SAM" id="MobiDB-lite"/>
    </source>
</evidence>
<dbReference type="EMBL" id="BPEY01000177">
    <property type="protein sequence ID" value="GIU52356.1"/>
    <property type="molecule type" value="Genomic_DNA"/>
</dbReference>
<dbReference type="RefSeq" id="WP_220783454.1">
    <property type="nucleotide sequence ID" value="NZ_BPEY01000177.1"/>
</dbReference>
<organism evidence="3 4">
    <name type="scientific">Shewanella sairae</name>
    <dbReference type="NCBI Taxonomy" id="190310"/>
    <lineage>
        <taxon>Bacteria</taxon>
        <taxon>Pseudomonadati</taxon>
        <taxon>Pseudomonadota</taxon>
        <taxon>Gammaproteobacteria</taxon>
        <taxon>Alteromonadales</taxon>
        <taxon>Shewanellaceae</taxon>
        <taxon>Shewanella</taxon>
    </lineage>
</organism>
<name>A0ABQ4PRL5_9GAMM</name>
<sequence length="539" mass="59182">MVTELLALEFKSKRTLTALLVLSAINTGCSPEQSPSISSAPAANNLTAAKPAASTSTGKSQTLAHDAAKAESINNTQMGSWENKDEDNDGIPDEQDDYPFDASKQRYPTTTESTFNDNPAVATKVQYRFPFTLEGAFEERGDGDVYNIQIDQEVIDADEPITFLLLMDDLKYKPTISILDKNGRAIFEIKNNTVPLGAIGSLATVKFKTAGTYYIAIAEQNLAGGSSASYKLKAFIDKDYDGLPLALEKALSINEINPDTDGDGIYDGNEFYVKTFGDQQLDLDMDNIPNWLDSDADNDSIPDNVELLSDADSDGIGAFVDTDSDGNTISDNEEALDVNSPVDTDHDGVFNFLDRDDDSDGLFDVNDNKRMAKITLTDDFQVFALRYSDNLGVNLIDRSFPGERVFIQGQDLPVSDATLVIQNDSEIYNLKLTNFENDGFYVHLPETISDEEDFEYFISDGEQRSYSKYFRVSSHLTPIIQELASGSNYTGEQLTITGRNLQPNMVVHIGSITVSPDSVVNDQAVITIPSEATSNFIYV</sequence>
<proteinExistence type="predicted"/>
<keyword evidence="4" id="KW-1185">Reference proteome</keyword>
<dbReference type="Gene3D" id="4.10.1080.10">
    <property type="entry name" value="TSP type-3 repeat"/>
    <property type="match status" value="1"/>
</dbReference>
<evidence type="ECO:0000313" key="4">
    <source>
        <dbReference type="Proteomes" id="UP000887104"/>
    </source>
</evidence>
<feature type="region of interest" description="Disordered" evidence="1">
    <location>
        <begin position="71"/>
        <end position="105"/>
    </location>
</feature>
<dbReference type="InterPro" id="IPR028974">
    <property type="entry name" value="TSP_type-3_rpt"/>
</dbReference>
<dbReference type="Gene3D" id="2.60.120.380">
    <property type="match status" value="1"/>
</dbReference>
<dbReference type="InterPro" id="IPR013783">
    <property type="entry name" value="Ig-like_fold"/>
</dbReference>
<dbReference type="Proteomes" id="UP000887104">
    <property type="component" value="Unassembled WGS sequence"/>
</dbReference>
<dbReference type="InterPro" id="IPR002909">
    <property type="entry name" value="IPT_dom"/>
</dbReference>
<feature type="domain" description="IPT/TIG" evidence="2">
    <location>
        <begin position="481"/>
        <end position="535"/>
    </location>
</feature>
<protein>
    <recommendedName>
        <fullName evidence="2">IPT/TIG domain-containing protein</fullName>
    </recommendedName>
</protein>
<feature type="compositionally biased region" description="Acidic residues" evidence="1">
    <location>
        <begin position="84"/>
        <end position="99"/>
    </location>
</feature>
<evidence type="ECO:0000313" key="3">
    <source>
        <dbReference type="EMBL" id="GIU52356.1"/>
    </source>
</evidence>
<dbReference type="Gene3D" id="2.60.40.10">
    <property type="entry name" value="Immunoglobulins"/>
    <property type="match status" value="1"/>
</dbReference>
<evidence type="ECO:0000259" key="2">
    <source>
        <dbReference type="Pfam" id="PF01833"/>
    </source>
</evidence>
<dbReference type="Pfam" id="PF01833">
    <property type="entry name" value="TIG"/>
    <property type="match status" value="1"/>
</dbReference>
<dbReference type="SUPFAM" id="SSF103647">
    <property type="entry name" value="TSP type-3 repeat"/>
    <property type="match status" value="1"/>
</dbReference>
<comment type="caution">
    <text evidence="3">The sequence shown here is derived from an EMBL/GenBank/DDBJ whole genome shotgun (WGS) entry which is preliminary data.</text>
</comment>
<gene>
    <name evidence="3" type="ORF">TUM4438_44880</name>
</gene>
<dbReference type="CDD" id="cd00603">
    <property type="entry name" value="IPT_PCSR"/>
    <property type="match status" value="1"/>
</dbReference>